<keyword evidence="1" id="KW-0614">Plasmid</keyword>
<reference evidence="1" key="1">
    <citation type="submission" date="2017-10" db="EMBL/GenBank/DDBJ databases">
        <title>First characterization of an IncA/C plasmid carrying blaPER-2 from Citrobacter freundii.</title>
        <authorList>
            <person name="Ruggiero M."/>
            <person name="Girlich D."/>
            <person name="Naas T."/>
            <person name="Power P."/>
            <person name="Gutkind G.G."/>
        </authorList>
    </citation>
    <scope>NUCLEOTIDE SEQUENCE</scope>
    <source>
        <strain evidence="1">33587</strain>
        <plasmid evidence="1">pCf587</plasmid>
    </source>
</reference>
<geneLocation type="plasmid" evidence="1">
    <name>pCf587</name>
</geneLocation>
<dbReference type="RefSeq" id="WP_063454497.1">
    <property type="nucleotide sequence ID" value="NZ_MG053108.1"/>
</dbReference>
<name>A0A2I7QF74_CITFR</name>
<protein>
    <submittedName>
        <fullName evidence="1">Uncharacterized protein</fullName>
    </submittedName>
</protein>
<gene>
    <name evidence="1" type="ORF">pCf587_0202</name>
</gene>
<proteinExistence type="predicted"/>
<sequence length="132" mass="14757">MIKMNIVEIEQGLKHLAELQLKSTEYGYEFLNFFSGGSKAKLVRIMNGDSGKSDIEGGYIWKLKLHYAPAPVGKADEILALIKTSKRTIKNKPRLLVVNDGTTLLVFDVKYQELTSSTVSSIHTYVFSELTS</sequence>
<evidence type="ECO:0000313" key="1">
    <source>
        <dbReference type="EMBL" id="AUR79981.1"/>
    </source>
</evidence>
<dbReference type="EMBL" id="MG053108">
    <property type="protein sequence ID" value="AUR79981.1"/>
    <property type="molecule type" value="Genomic_DNA"/>
</dbReference>
<accession>A0A2I7QF74</accession>
<dbReference type="AlphaFoldDB" id="A0A2I7QF74"/>
<organism evidence="1">
    <name type="scientific">Citrobacter freundii</name>
    <dbReference type="NCBI Taxonomy" id="546"/>
    <lineage>
        <taxon>Bacteria</taxon>
        <taxon>Pseudomonadati</taxon>
        <taxon>Pseudomonadota</taxon>
        <taxon>Gammaproteobacteria</taxon>
        <taxon>Enterobacterales</taxon>
        <taxon>Enterobacteriaceae</taxon>
        <taxon>Citrobacter</taxon>
        <taxon>Citrobacter freundii complex</taxon>
    </lineage>
</organism>